<evidence type="ECO:0000313" key="8">
    <source>
        <dbReference type="EMBL" id="PWC28073.1"/>
    </source>
</evidence>
<keyword evidence="9" id="KW-1185">Reference proteome</keyword>
<dbReference type="GO" id="GO:0005886">
    <property type="term" value="C:plasma membrane"/>
    <property type="evidence" value="ECO:0007669"/>
    <property type="project" value="UniProtKB-SubCell"/>
</dbReference>
<dbReference type="PANTHER" id="PTHR33452:SF4">
    <property type="entry name" value="BLL4328 PROTEIN"/>
    <property type="match status" value="1"/>
</dbReference>
<dbReference type="EMBL" id="PDOA01000009">
    <property type="protein sequence ID" value="PWC28073.1"/>
    <property type="molecule type" value="Genomic_DNA"/>
</dbReference>
<feature type="transmembrane region" description="Helical" evidence="7">
    <location>
        <begin position="76"/>
        <end position="94"/>
    </location>
</feature>
<evidence type="ECO:0000256" key="1">
    <source>
        <dbReference type="ARBA" id="ARBA00004651"/>
    </source>
</evidence>
<evidence type="ECO:0000256" key="5">
    <source>
        <dbReference type="ARBA" id="ARBA00022989"/>
    </source>
</evidence>
<dbReference type="RefSeq" id="WP_109517640.1">
    <property type="nucleotide sequence ID" value="NZ_PDOA01000009.1"/>
</dbReference>
<evidence type="ECO:0000256" key="4">
    <source>
        <dbReference type="ARBA" id="ARBA00022692"/>
    </source>
</evidence>
<dbReference type="PANTHER" id="PTHR33452">
    <property type="entry name" value="OXIDOREDUCTASE CATD-RELATED"/>
    <property type="match status" value="1"/>
</dbReference>
<evidence type="ECO:0000256" key="7">
    <source>
        <dbReference type="SAM" id="Phobius"/>
    </source>
</evidence>
<evidence type="ECO:0000256" key="2">
    <source>
        <dbReference type="ARBA" id="ARBA00006679"/>
    </source>
</evidence>
<gene>
    <name evidence="8" type="ORF">CR165_14060</name>
</gene>
<reference evidence="9" key="1">
    <citation type="submission" date="2017-10" db="EMBL/GenBank/DDBJ databases">
        <authorList>
            <person name="Toshchakov S.V."/>
            <person name="Goeva M.A."/>
        </authorList>
    </citation>
    <scope>NUCLEOTIDE SEQUENCE [LARGE SCALE GENOMIC DNA]</scope>
    <source>
        <strain evidence="9">JR1/69-1-13</strain>
    </source>
</reference>
<keyword evidence="4 7" id="KW-0812">Transmembrane</keyword>
<evidence type="ECO:0000256" key="6">
    <source>
        <dbReference type="ARBA" id="ARBA00023136"/>
    </source>
</evidence>
<dbReference type="InterPro" id="IPR051907">
    <property type="entry name" value="DoxX-like_oxidoreductase"/>
</dbReference>
<accession>A0A2U1V2G4</accession>
<dbReference type="InterPro" id="IPR032808">
    <property type="entry name" value="DoxX"/>
</dbReference>
<comment type="caution">
    <text evidence="8">The sequence shown here is derived from an EMBL/GenBank/DDBJ whole genome shotgun (WGS) entry which is preliminary data.</text>
</comment>
<organism evidence="8 9">
    <name type="scientific">Teichococcus aestuarii</name>
    <dbReference type="NCBI Taxonomy" id="568898"/>
    <lineage>
        <taxon>Bacteria</taxon>
        <taxon>Pseudomonadati</taxon>
        <taxon>Pseudomonadota</taxon>
        <taxon>Alphaproteobacteria</taxon>
        <taxon>Acetobacterales</taxon>
        <taxon>Roseomonadaceae</taxon>
        <taxon>Roseomonas</taxon>
    </lineage>
</organism>
<keyword evidence="3" id="KW-1003">Cell membrane</keyword>
<dbReference type="AlphaFoldDB" id="A0A2U1V2G4"/>
<protein>
    <submittedName>
        <fullName evidence="8">DoxX family protein</fullName>
    </submittedName>
</protein>
<evidence type="ECO:0000313" key="9">
    <source>
        <dbReference type="Proteomes" id="UP000245048"/>
    </source>
</evidence>
<sequence length="132" mass="13969">MTGSSSLQRFAPHALAALRIMAALLFIAHGTQKLLGFPAPPSSGTLPAAFTMAWTAGMLELFGGLLVLVGLFTRPAAFVLSGLMAFAYFLAHAPRSFYPVLNGGDAAILFCFVFLYLVFAGPGSLSIDGRRR</sequence>
<proteinExistence type="inferred from homology"/>
<name>A0A2U1V2G4_9PROT</name>
<keyword evidence="6 7" id="KW-0472">Membrane</keyword>
<feature type="transmembrane region" description="Helical" evidence="7">
    <location>
        <begin position="46"/>
        <end position="69"/>
    </location>
</feature>
<keyword evidence="5 7" id="KW-1133">Transmembrane helix</keyword>
<dbReference type="Pfam" id="PF07681">
    <property type="entry name" value="DoxX"/>
    <property type="match status" value="1"/>
</dbReference>
<feature type="transmembrane region" description="Helical" evidence="7">
    <location>
        <begin position="106"/>
        <end position="127"/>
    </location>
</feature>
<evidence type="ECO:0000256" key="3">
    <source>
        <dbReference type="ARBA" id="ARBA00022475"/>
    </source>
</evidence>
<comment type="subcellular location">
    <subcellularLocation>
        <location evidence="1">Cell membrane</location>
        <topology evidence="1">Multi-pass membrane protein</topology>
    </subcellularLocation>
</comment>
<dbReference type="Proteomes" id="UP000245048">
    <property type="component" value="Unassembled WGS sequence"/>
</dbReference>
<dbReference type="OrthoDB" id="9808524at2"/>
<comment type="similarity">
    <text evidence="2">Belongs to the DoxX family.</text>
</comment>